<accession>A0A1V4SMP6</accession>
<dbReference type="InterPro" id="IPR016193">
    <property type="entry name" value="Cytidine_deaminase-like"/>
</dbReference>
<gene>
    <name evidence="4" type="primary">guaD</name>
    <name evidence="4" type="ORF">CLHUN_14940</name>
</gene>
<name>A0A1V4SMP6_RUMHU</name>
<dbReference type="EC" id="3.5.4.3" evidence="4"/>
<dbReference type="STRING" id="48256.CLHUN_14940"/>
<dbReference type="Proteomes" id="UP000191554">
    <property type="component" value="Unassembled WGS sequence"/>
</dbReference>
<keyword evidence="2" id="KW-0862">Zinc</keyword>
<dbReference type="PANTHER" id="PTHR11079">
    <property type="entry name" value="CYTOSINE DEAMINASE FAMILY MEMBER"/>
    <property type="match status" value="1"/>
</dbReference>
<keyword evidence="5" id="KW-1185">Reference proteome</keyword>
<dbReference type="InterPro" id="IPR002125">
    <property type="entry name" value="CMP_dCMP_dom"/>
</dbReference>
<evidence type="ECO:0000256" key="2">
    <source>
        <dbReference type="ARBA" id="ARBA00022833"/>
    </source>
</evidence>
<comment type="caution">
    <text evidence="4">The sequence shown here is derived from an EMBL/GenBank/DDBJ whole genome shotgun (WGS) entry which is preliminary data.</text>
</comment>
<dbReference type="SUPFAM" id="SSF53927">
    <property type="entry name" value="Cytidine deaminase-like"/>
    <property type="match status" value="1"/>
</dbReference>
<dbReference type="Pfam" id="PF00383">
    <property type="entry name" value="dCMP_cyt_deam_1"/>
    <property type="match status" value="1"/>
</dbReference>
<protein>
    <submittedName>
        <fullName evidence="4">Guanine deaminase</fullName>
        <ecNumber evidence="4">3.5.4.3</ecNumber>
    </submittedName>
</protein>
<reference evidence="4 5" key="1">
    <citation type="submission" date="2017-03" db="EMBL/GenBank/DDBJ databases">
        <title>Genome sequence of Clostridium hungatei DSM 14427.</title>
        <authorList>
            <person name="Poehlein A."/>
            <person name="Daniel R."/>
        </authorList>
    </citation>
    <scope>NUCLEOTIDE SEQUENCE [LARGE SCALE GENOMIC DNA]</scope>
    <source>
        <strain evidence="4 5">DSM 14427</strain>
    </source>
</reference>
<dbReference type="CDD" id="cd01285">
    <property type="entry name" value="nucleoside_deaminase"/>
    <property type="match status" value="1"/>
</dbReference>
<keyword evidence="1" id="KW-0479">Metal-binding</keyword>
<dbReference type="AlphaFoldDB" id="A0A1V4SMP6"/>
<keyword evidence="4" id="KW-0378">Hydrolase</keyword>
<dbReference type="EMBL" id="MZGX01000008">
    <property type="protein sequence ID" value="OPX44501.1"/>
    <property type="molecule type" value="Genomic_DNA"/>
</dbReference>
<organism evidence="4 5">
    <name type="scientific">Ruminiclostridium hungatei</name>
    <name type="common">Clostridium hungatei</name>
    <dbReference type="NCBI Taxonomy" id="48256"/>
    <lineage>
        <taxon>Bacteria</taxon>
        <taxon>Bacillati</taxon>
        <taxon>Bacillota</taxon>
        <taxon>Clostridia</taxon>
        <taxon>Eubacteriales</taxon>
        <taxon>Oscillospiraceae</taxon>
        <taxon>Ruminiclostridium</taxon>
    </lineage>
</organism>
<sequence length="154" mass="17383">MNDINFNSSIKHPSEDIMKELIKDQWTKDSIFAAVIDAEGNIVSKGKTTVRADHDPTAHAEINAIRSACKRLKVDVLPKGYWLYSTFEPCPLCAAAIIWAGFEGVVYANNPDHRGKEINWSFIKCSDVLQSGKYIKDVALVEDFLIDEIKDYFK</sequence>
<dbReference type="PROSITE" id="PS51747">
    <property type="entry name" value="CYT_DCMP_DEAMINASES_2"/>
    <property type="match status" value="1"/>
</dbReference>
<dbReference type="InterPro" id="IPR016192">
    <property type="entry name" value="APOBEC/CMP_deaminase_Zn-bd"/>
</dbReference>
<feature type="domain" description="CMP/dCMP-type deaminase" evidence="3">
    <location>
        <begin position="12"/>
        <end position="125"/>
    </location>
</feature>
<dbReference type="GO" id="GO:0008892">
    <property type="term" value="F:guanine deaminase activity"/>
    <property type="evidence" value="ECO:0007669"/>
    <property type="project" value="UniProtKB-EC"/>
</dbReference>
<evidence type="ECO:0000259" key="3">
    <source>
        <dbReference type="PROSITE" id="PS51747"/>
    </source>
</evidence>
<proteinExistence type="predicted"/>
<evidence type="ECO:0000313" key="5">
    <source>
        <dbReference type="Proteomes" id="UP000191554"/>
    </source>
</evidence>
<evidence type="ECO:0000313" key="4">
    <source>
        <dbReference type="EMBL" id="OPX44501.1"/>
    </source>
</evidence>
<dbReference type="Gene3D" id="3.40.140.10">
    <property type="entry name" value="Cytidine Deaminase, domain 2"/>
    <property type="match status" value="1"/>
</dbReference>
<evidence type="ECO:0000256" key="1">
    <source>
        <dbReference type="ARBA" id="ARBA00022723"/>
    </source>
</evidence>
<dbReference type="GO" id="GO:0008270">
    <property type="term" value="F:zinc ion binding"/>
    <property type="evidence" value="ECO:0007669"/>
    <property type="project" value="InterPro"/>
</dbReference>
<dbReference type="PANTHER" id="PTHR11079:SF162">
    <property type="entry name" value="RIBOFLAVIN BIOSYNTHESIS PROTEIN PYRD, CHLOROPLASTIC"/>
    <property type="match status" value="1"/>
</dbReference>
<dbReference type="PROSITE" id="PS00903">
    <property type="entry name" value="CYT_DCMP_DEAMINASES_1"/>
    <property type="match status" value="1"/>
</dbReference>